<feature type="domain" description="Amine oxidase" evidence="5">
    <location>
        <begin position="38"/>
        <end position="464"/>
    </location>
</feature>
<dbReference type="SUPFAM" id="SSF51905">
    <property type="entry name" value="FAD/NAD(P)-binding domain"/>
    <property type="match status" value="1"/>
</dbReference>
<protein>
    <recommendedName>
        <fullName evidence="5">Amine oxidase domain-containing protein</fullName>
    </recommendedName>
</protein>
<dbReference type="GO" id="GO:0016491">
    <property type="term" value="F:oxidoreductase activity"/>
    <property type="evidence" value="ECO:0007669"/>
    <property type="project" value="UniProtKB-KW"/>
</dbReference>
<evidence type="ECO:0000313" key="7">
    <source>
        <dbReference type="Proteomes" id="UP000247476"/>
    </source>
</evidence>
<dbReference type="PANTHER" id="PTHR43563">
    <property type="entry name" value="AMINE OXIDASE"/>
    <property type="match status" value="1"/>
</dbReference>
<comment type="cofactor">
    <cofactor evidence="1">
        <name>FAD</name>
        <dbReference type="ChEBI" id="CHEBI:57692"/>
    </cofactor>
</comment>
<feature type="binding site" evidence="4">
    <location>
        <position position="441"/>
    </location>
    <ligand>
        <name>FAD</name>
        <dbReference type="ChEBI" id="CHEBI:57692"/>
    </ligand>
</feature>
<dbReference type="Gene3D" id="3.50.50.60">
    <property type="entry name" value="FAD/NAD(P)-binding domain"/>
    <property type="match status" value="1"/>
</dbReference>
<dbReference type="Pfam" id="PF01593">
    <property type="entry name" value="Amino_oxidase"/>
    <property type="match status" value="1"/>
</dbReference>
<gene>
    <name evidence="6" type="ORF">DLM86_09055</name>
</gene>
<dbReference type="PANTHER" id="PTHR43563:SF1">
    <property type="entry name" value="AMINE OXIDASE [FLAVIN-CONTAINING] B"/>
    <property type="match status" value="1"/>
</dbReference>
<evidence type="ECO:0000313" key="6">
    <source>
        <dbReference type="EMBL" id="PYI55852.1"/>
    </source>
</evidence>
<dbReference type="InterPro" id="IPR002937">
    <property type="entry name" value="Amino_oxidase"/>
</dbReference>
<keyword evidence="3" id="KW-0560">Oxidoreductase</keyword>
<feature type="binding site" evidence="4">
    <location>
        <begin position="58"/>
        <end position="59"/>
    </location>
    <ligand>
        <name>FAD</name>
        <dbReference type="ChEBI" id="CHEBI:57692"/>
    </ligand>
</feature>
<feature type="binding site" evidence="4">
    <location>
        <position position="253"/>
    </location>
    <ligand>
        <name>FAD</name>
        <dbReference type="ChEBI" id="CHEBI:57692"/>
    </ligand>
</feature>
<evidence type="ECO:0000256" key="1">
    <source>
        <dbReference type="ARBA" id="ARBA00001974"/>
    </source>
</evidence>
<keyword evidence="7" id="KW-1185">Reference proteome</keyword>
<dbReference type="InterPro" id="IPR036188">
    <property type="entry name" value="FAD/NAD-bd_sf"/>
</dbReference>
<dbReference type="Proteomes" id="UP000247476">
    <property type="component" value="Unassembled WGS sequence"/>
</dbReference>
<sequence length="483" mass="52523">MFFCALGKICNYETDRHRGGENVREARRTEVIVVGAGLAGLSAALALYDRGIDVIVLEAQSRVGGKVLSVVEDGVTVDYGAQWISPHQPRMKALLARFGLTTVPTFAKGDALYVLRGDRMRGNGDRPPLGWTGKLDLFRIRRKLDKLAGTIDPGAPWKSAAAPELDALTMETWLEKAAFSTAAKSFCRAVAEEGLCARLSEVSMLDVLWDYVSAGGVDKLMTAEDEWIAGGTQQLPAKMAERLGDAVRPDNAVRTIRWGGGQVTAYTDREAWTGRRAIVAIPPTFTNRIAYEPPLPPDRDQLCQRIGQGAVIKFVLVYDTPFWRERGWSGSAYGETGPIQTVLDGTEPGQRLGVLAAMANGGHARRLGRLGKEERKTEVLRSLARFVGEKALEPVAVYEKDWSADPWIRGGYGGRFAPGVLSEFGPSLLEPVGPIHWAGAETATVWRMYMEGALQSGERAAEEVARALEAERPAGGSAARITR</sequence>
<evidence type="ECO:0000256" key="2">
    <source>
        <dbReference type="ARBA" id="ARBA00005995"/>
    </source>
</evidence>
<evidence type="ECO:0000259" key="5">
    <source>
        <dbReference type="Pfam" id="PF01593"/>
    </source>
</evidence>
<dbReference type="PRINTS" id="PR00757">
    <property type="entry name" value="AMINEOXDASEF"/>
</dbReference>
<accession>A0A2V5KAC0</accession>
<dbReference type="AlphaFoldDB" id="A0A2V5KAC0"/>
<dbReference type="EMBL" id="QJVJ01000003">
    <property type="protein sequence ID" value="PYI55852.1"/>
    <property type="molecule type" value="Genomic_DNA"/>
</dbReference>
<dbReference type="SUPFAM" id="SSF54373">
    <property type="entry name" value="FAD-linked reductases, C-terminal domain"/>
    <property type="match status" value="1"/>
</dbReference>
<dbReference type="InterPro" id="IPR001613">
    <property type="entry name" value="Flavin_amine_oxidase"/>
</dbReference>
<organism evidence="6 7">
    <name type="scientific">Paenibacillus flagellatus</name>
    <dbReference type="NCBI Taxonomy" id="2211139"/>
    <lineage>
        <taxon>Bacteria</taxon>
        <taxon>Bacillati</taxon>
        <taxon>Bacillota</taxon>
        <taxon>Bacilli</taxon>
        <taxon>Bacillales</taxon>
        <taxon>Paenibacillaceae</taxon>
        <taxon>Paenibacillus</taxon>
    </lineage>
</organism>
<reference evidence="6 7" key="1">
    <citation type="submission" date="2018-05" db="EMBL/GenBank/DDBJ databases">
        <title>Paenibacillus flagellatus sp. nov., isolated from selenium mineral soil.</title>
        <authorList>
            <person name="Dai X."/>
        </authorList>
    </citation>
    <scope>NUCLEOTIDE SEQUENCE [LARGE SCALE GENOMIC DNA]</scope>
    <source>
        <strain evidence="6 7">DXL2</strain>
    </source>
</reference>
<name>A0A2V5KAC0_9BACL</name>
<proteinExistence type="inferred from homology"/>
<evidence type="ECO:0000256" key="4">
    <source>
        <dbReference type="PIRSR" id="PIRSR601613-1"/>
    </source>
</evidence>
<evidence type="ECO:0000256" key="3">
    <source>
        <dbReference type="ARBA" id="ARBA00023002"/>
    </source>
</evidence>
<dbReference type="InterPro" id="IPR050703">
    <property type="entry name" value="Flavin_MAO"/>
</dbReference>
<comment type="caution">
    <text evidence="6">The sequence shown here is derived from an EMBL/GenBank/DDBJ whole genome shotgun (WGS) entry which is preliminary data.</text>
</comment>
<comment type="similarity">
    <text evidence="2">Belongs to the flavin monoamine oxidase family.</text>
</comment>